<evidence type="ECO:0000256" key="5">
    <source>
        <dbReference type="ARBA" id="ARBA00023136"/>
    </source>
</evidence>
<dbReference type="KEGG" id="snep:Enr13x_51840"/>
<evidence type="ECO:0000256" key="6">
    <source>
        <dbReference type="SAM" id="MobiDB-lite"/>
    </source>
</evidence>
<dbReference type="EMBL" id="CP037423">
    <property type="protein sequence ID" value="QDV45308.1"/>
    <property type="molecule type" value="Genomic_DNA"/>
</dbReference>
<keyword evidence="2" id="KW-0813">Transport</keyword>
<accession>A0A518HWS5</accession>
<dbReference type="Pfam" id="PF03169">
    <property type="entry name" value="OPT"/>
    <property type="match status" value="1"/>
</dbReference>
<feature type="transmembrane region" description="Helical" evidence="7">
    <location>
        <begin position="454"/>
        <end position="475"/>
    </location>
</feature>
<feature type="transmembrane region" description="Helical" evidence="7">
    <location>
        <begin position="333"/>
        <end position="350"/>
    </location>
</feature>
<dbReference type="RefSeq" id="WP_145389496.1">
    <property type="nucleotide sequence ID" value="NZ_CP037423.1"/>
</dbReference>
<feature type="transmembrane region" description="Helical" evidence="7">
    <location>
        <begin position="279"/>
        <end position="304"/>
    </location>
</feature>
<feature type="transmembrane region" description="Helical" evidence="7">
    <location>
        <begin position="241"/>
        <end position="258"/>
    </location>
</feature>
<dbReference type="GO" id="GO:0035673">
    <property type="term" value="F:oligopeptide transmembrane transporter activity"/>
    <property type="evidence" value="ECO:0007669"/>
    <property type="project" value="InterPro"/>
</dbReference>
<evidence type="ECO:0000256" key="1">
    <source>
        <dbReference type="ARBA" id="ARBA00004141"/>
    </source>
</evidence>
<keyword evidence="4 7" id="KW-1133">Transmembrane helix</keyword>
<dbReference type="InterPro" id="IPR004813">
    <property type="entry name" value="OPT"/>
</dbReference>
<organism evidence="8 9">
    <name type="scientific">Stieleria neptunia</name>
    <dbReference type="NCBI Taxonomy" id="2527979"/>
    <lineage>
        <taxon>Bacteria</taxon>
        <taxon>Pseudomonadati</taxon>
        <taxon>Planctomycetota</taxon>
        <taxon>Planctomycetia</taxon>
        <taxon>Pirellulales</taxon>
        <taxon>Pirellulaceae</taxon>
        <taxon>Stieleria</taxon>
    </lineage>
</organism>
<keyword evidence="5 7" id="KW-0472">Membrane</keyword>
<feature type="transmembrane region" description="Helical" evidence="7">
    <location>
        <begin position="213"/>
        <end position="235"/>
    </location>
</feature>
<dbReference type="AlphaFoldDB" id="A0A518HWS5"/>
<feature type="transmembrane region" description="Helical" evidence="7">
    <location>
        <begin position="180"/>
        <end position="201"/>
    </location>
</feature>
<sequence length="615" mass="64131">MSDSDSQHDPQSIPSAEGAIPVRHGPYPEFTWTAVLVGWAIGALIAVSIGYAALILGFAIEGSELAAILGWGVLRGVMRRTSIVENNINQTIASAVNGASSGIMFSVPALFILSRTPGFESVANFNTPLMILACVTGCVLGLAFVIPLRKQMIDFDRLAYPGGIAVATILKSPGAGVRKAVLLLGGALLSGVAHLLVLAFMGEDHDWHAGRQFGLPAMLNISLYLSVMTIGVGYLSGKGGFWFGCGGFVCYFLLSPLLSQFGSEGVAAMVSSPNEMRGVLYKPLGIGMLVGAAVGGIIAAFPLIASAFKSMHAAGQQKDAGVNAYNDEMPIRFLYSAIGIGLLVMVFIAFKSVPEMTLGRAVAMAVLGTLWVWVAGVVVAECIGRTNWSPLSGMTLIAVTILILVAKGGLDSAATVTAAMVVGAAICLAISQASDMMLDLKSGYLVGAIPRRQQYAQFVGAWLGPVIVISLMFLLNNQYQIGSDKLPAPQAQALASVTEGILNDNVPAYRYTAGAGLGLLLAMSGLGGIGVLIALGFYMPFQIALTYTIGNVLRIVSDKSLGAKFGHEVGIPIAAGLIVGEALVGVGNALYQVFFAAPEVTETAMIGCQQLSRWM</sequence>
<feature type="region of interest" description="Disordered" evidence="6">
    <location>
        <begin position="1"/>
        <end position="20"/>
    </location>
</feature>
<keyword evidence="3 7" id="KW-0812">Transmembrane</keyword>
<evidence type="ECO:0000313" key="8">
    <source>
        <dbReference type="EMBL" id="QDV45308.1"/>
    </source>
</evidence>
<evidence type="ECO:0000256" key="7">
    <source>
        <dbReference type="SAM" id="Phobius"/>
    </source>
</evidence>
<evidence type="ECO:0000256" key="2">
    <source>
        <dbReference type="ARBA" id="ARBA00022448"/>
    </source>
</evidence>
<feature type="transmembrane region" description="Helical" evidence="7">
    <location>
        <begin position="95"/>
        <end position="113"/>
    </location>
</feature>
<dbReference type="InterPro" id="IPR045035">
    <property type="entry name" value="YSL-like"/>
</dbReference>
<evidence type="ECO:0000256" key="3">
    <source>
        <dbReference type="ARBA" id="ARBA00022692"/>
    </source>
</evidence>
<dbReference type="Proteomes" id="UP000319004">
    <property type="component" value="Chromosome"/>
</dbReference>
<feature type="transmembrane region" description="Helical" evidence="7">
    <location>
        <begin position="517"/>
        <end position="539"/>
    </location>
</feature>
<feature type="transmembrane region" description="Helical" evidence="7">
    <location>
        <begin position="386"/>
        <end position="406"/>
    </location>
</feature>
<dbReference type="OrthoDB" id="9809340at2"/>
<feature type="transmembrane region" description="Helical" evidence="7">
    <location>
        <begin position="413"/>
        <end position="434"/>
    </location>
</feature>
<keyword evidence="9" id="KW-1185">Reference proteome</keyword>
<proteinExistence type="predicted"/>
<protein>
    <submittedName>
        <fullName evidence="8">OPT oligopeptide transporter protein</fullName>
    </submittedName>
</protein>
<comment type="subcellular location">
    <subcellularLocation>
        <location evidence="1">Membrane</location>
        <topology evidence="1">Multi-pass membrane protein</topology>
    </subcellularLocation>
</comment>
<name>A0A518HWS5_9BACT</name>
<dbReference type="GO" id="GO:0016020">
    <property type="term" value="C:membrane"/>
    <property type="evidence" value="ECO:0007669"/>
    <property type="project" value="UniProtKB-SubCell"/>
</dbReference>
<evidence type="ECO:0000256" key="4">
    <source>
        <dbReference type="ARBA" id="ARBA00022989"/>
    </source>
</evidence>
<feature type="transmembrane region" description="Helical" evidence="7">
    <location>
        <begin position="362"/>
        <end position="380"/>
    </location>
</feature>
<reference evidence="8 9" key="1">
    <citation type="submission" date="2019-03" db="EMBL/GenBank/DDBJ databases">
        <title>Deep-cultivation of Planctomycetes and their phenomic and genomic characterization uncovers novel biology.</title>
        <authorList>
            <person name="Wiegand S."/>
            <person name="Jogler M."/>
            <person name="Boedeker C."/>
            <person name="Pinto D."/>
            <person name="Vollmers J."/>
            <person name="Rivas-Marin E."/>
            <person name="Kohn T."/>
            <person name="Peeters S.H."/>
            <person name="Heuer A."/>
            <person name="Rast P."/>
            <person name="Oberbeckmann S."/>
            <person name="Bunk B."/>
            <person name="Jeske O."/>
            <person name="Meyerdierks A."/>
            <person name="Storesund J.E."/>
            <person name="Kallscheuer N."/>
            <person name="Luecker S."/>
            <person name="Lage O.M."/>
            <person name="Pohl T."/>
            <person name="Merkel B.J."/>
            <person name="Hornburger P."/>
            <person name="Mueller R.-W."/>
            <person name="Bruemmer F."/>
            <person name="Labrenz M."/>
            <person name="Spormann A.M."/>
            <person name="Op den Camp H."/>
            <person name="Overmann J."/>
            <person name="Amann R."/>
            <person name="Jetten M.S.M."/>
            <person name="Mascher T."/>
            <person name="Medema M.H."/>
            <person name="Devos D.P."/>
            <person name="Kaster A.-K."/>
            <person name="Ovreas L."/>
            <person name="Rohde M."/>
            <person name="Galperin M.Y."/>
            <person name="Jogler C."/>
        </authorList>
    </citation>
    <scope>NUCLEOTIDE SEQUENCE [LARGE SCALE GENOMIC DNA]</scope>
    <source>
        <strain evidence="8 9">Enr13</strain>
    </source>
</reference>
<feature type="transmembrane region" description="Helical" evidence="7">
    <location>
        <begin position="125"/>
        <end position="146"/>
    </location>
</feature>
<feature type="transmembrane region" description="Helical" evidence="7">
    <location>
        <begin position="30"/>
        <end position="49"/>
    </location>
</feature>
<dbReference type="PANTHER" id="PTHR31645:SF0">
    <property type="entry name" value="OLIGOPEPTIDE TRANSPORTER YGL114W-RELATED"/>
    <property type="match status" value="1"/>
</dbReference>
<evidence type="ECO:0000313" key="9">
    <source>
        <dbReference type="Proteomes" id="UP000319004"/>
    </source>
</evidence>
<dbReference type="PANTHER" id="PTHR31645">
    <property type="entry name" value="OLIGOPEPTIDE TRANSPORTER YGL114W-RELATED"/>
    <property type="match status" value="1"/>
</dbReference>
<gene>
    <name evidence="8" type="ORF">Enr13x_51840</name>
</gene>